<keyword evidence="2" id="KW-0004">4Fe-4S</keyword>
<dbReference type="Pfam" id="PF06968">
    <property type="entry name" value="BATS"/>
    <property type="match status" value="1"/>
</dbReference>
<reference evidence="8 9" key="1">
    <citation type="submission" date="2017-02" db="EMBL/GenBank/DDBJ databases">
        <authorList>
            <person name="Peterson S.W."/>
        </authorList>
    </citation>
    <scope>NUCLEOTIDE SEQUENCE [LARGE SCALE GENOMIC DNA]</scope>
    <source>
        <strain evidence="8 9">DSM 24412</strain>
    </source>
</reference>
<dbReference type="SFLD" id="SFLDS00029">
    <property type="entry name" value="Radical_SAM"/>
    <property type="match status" value="1"/>
</dbReference>
<dbReference type="NCBIfam" id="TIGR02351">
    <property type="entry name" value="thiH"/>
    <property type="match status" value="1"/>
</dbReference>
<evidence type="ECO:0000256" key="3">
    <source>
        <dbReference type="ARBA" id="ARBA00022691"/>
    </source>
</evidence>
<evidence type="ECO:0000256" key="4">
    <source>
        <dbReference type="ARBA" id="ARBA00022723"/>
    </source>
</evidence>
<dbReference type="CDD" id="cd01335">
    <property type="entry name" value="Radical_SAM"/>
    <property type="match status" value="1"/>
</dbReference>
<dbReference type="PANTHER" id="PTHR43583:SF1">
    <property type="entry name" value="2-IMINOACETATE SYNTHASE"/>
    <property type="match status" value="1"/>
</dbReference>
<keyword evidence="5" id="KW-0408">Iron</keyword>
<dbReference type="SFLD" id="SFLDF00301">
    <property type="entry name" value="2-iminoacetate_synthase_(ThiH)"/>
    <property type="match status" value="1"/>
</dbReference>
<protein>
    <submittedName>
        <fullName evidence="8">2-iminoacetate synthase</fullName>
    </submittedName>
</protein>
<dbReference type="STRING" id="889453.SAMN03080601_02771"/>
<evidence type="ECO:0000259" key="7">
    <source>
        <dbReference type="PROSITE" id="PS51918"/>
    </source>
</evidence>
<dbReference type="GO" id="GO:0005506">
    <property type="term" value="F:iron ion binding"/>
    <property type="evidence" value="ECO:0007669"/>
    <property type="project" value="InterPro"/>
</dbReference>
<organism evidence="8 9">
    <name type="scientific">Alkalitalea saponilacus</name>
    <dbReference type="NCBI Taxonomy" id="889453"/>
    <lineage>
        <taxon>Bacteria</taxon>
        <taxon>Pseudomonadati</taxon>
        <taxon>Bacteroidota</taxon>
        <taxon>Bacteroidia</taxon>
        <taxon>Marinilabiliales</taxon>
        <taxon>Marinilabiliaceae</taxon>
        <taxon>Alkalitalea</taxon>
    </lineage>
</organism>
<dbReference type="SFLD" id="SFLDG01081">
    <property type="entry name" value="cleavage_of_the_Ca-Cb_bond_in"/>
    <property type="match status" value="1"/>
</dbReference>
<dbReference type="GO" id="GO:0009228">
    <property type="term" value="P:thiamine biosynthetic process"/>
    <property type="evidence" value="ECO:0007669"/>
    <property type="project" value="InterPro"/>
</dbReference>
<dbReference type="Gene3D" id="3.20.20.70">
    <property type="entry name" value="Aldolase class I"/>
    <property type="match status" value="1"/>
</dbReference>
<proteinExistence type="predicted"/>
<comment type="cofactor">
    <cofactor evidence="1">
        <name>[4Fe-4S] cluster</name>
        <dbReference type="ChEBI" id="CHEBI:49883"/>
    </cofactor>
</comment>
<dbReference type="InterPro" id="IPR013785">
    <property type="entry name" value="Aldolase_TIM"/>
</dbReference>
<dbReference type="RefSeq" id="WP_079558468.1">
    <property type="nucleotide sequence ID" value="NZ_CP021904.1"/>
</dbReference>
<evidence type="ECO:0000313" key="9">
    <source>
        <dbReference type="Proteomes" id="UP000191055"/>
    </source>
</evidence>
<dbReference type="InterPro" id="IPR012726">
    <property type="entry name" value="ThiH"/>
</dbReference>
<keyword evidence="9" id="KW-1185">Reference proteome</keyword>
<dbReference type="GO" id="GO:0003824">
    <property type="term" value="F:catalytic activity"/>
    <property type="evidence" value="ECO:0007669"/>
    <property type="project" value="InterPro"/>
</dbReference>
<dbReference type="InterPro" id="IPR058240">
    <property type="entry name" value="rSAM_sf"/>
</dbReference>
<evidence type="ECO:0000256" key="6">
    <source>
        <dbReference type="ARBA" id="ARBA00023014"/>
    </source>
</evidence>
<dbReference type="InterPro" id="IPR034428">
    <property type="entry name" value="ThiH/NoCL/HydG-like"/>
</dbReference>
<dbReference type="OrthoDB" id="9801120at2"/>
<keyword evidence="3" id="KW-0949">S-adenosyl-L-methionine</keyword>
<dbReference type="SFLD" id="SFLDG01060">
    <property type="entry name" value="BATS_domain_containing"/>
    <property type="match status" value="1"/>
</dbReference>
<accession>A0A1T5HS80</accession>
<dbReference type="GO" id="GO:0051539">
    <property type="term" value="F:4 iron, 4 sulfur cluster binding"/>
    <property type="evidence" value="ECO:0007669"/>
    <property type="project" value="UniProtKB-KW"/>
</dbReference>
<feature type="domain" description="Radical SAM core" evidence="7">
    <location>
        <begin position="70"/>
        <end position="292"/>
    </location>
</feature>
<dbReference type="AlphaFoldDB" id="A0A1T5HS80"/>
<dbReference type="InterPro" id="IPR007197">
    <property type="entry name" value="rSAM"/>
</dbReference>
<dbReference type="EMBL" id="FUYV01000017">
    <property type="protein sequence ID" value="SKC23497.1"/>
    <property type="molecule type" value="Genomic_DNA"/>
</dbReference>
<dbReference type="KEGG" id="asx:CDL62_13035"/>
<dbReference type="Proteomes" id="UP000191055">
    <property type="component" value="Unassembled WGS sequence"/>
</dbReference>
<evidence type="ECO:0000256" key="5">
    <source>
        <dbReference type="ARBA" id="ARBA00023004"/>
    </source>
</evidence>
<gene>
    <name evidence="8" type="ORF">SAMN03080601_02771</name>
</gene>
<dbReference type="InterPro" id="IPR010722">
    <property type="entry name" value="BATS_dom"/>
</dbReference>
<keyword evidence="4" id="KW-0479">Metal-binding</keyword>
<dbReference type="SMART" id="SM00876">
    <property type="entry name" value="BATS"/>
    <property type="match status" value="1"/>
</dbReference>
<evidence type="ECO:0000256" key="2">
    <source>
        <dbReference type="ARBA" id="ARBA00022485"/>
    </source>
</evidence>
<name>A0A1T5HS80_9BACT</name>
<sequence length="372" mass="42966">MSFYNIIQAYNWEDVSASILSKNEDDVVKALRKEYPGLEDLKALLSPAADSFLEEMAQKSHFITRQRFGNTMQLYIPLYLSNYCENSCVYCGFSGKNRIKRKMLTMEELIEEAKIIRRYPFRHILLVTGEASKRAGVGYFCKAIETLKPYFSQISLEVQPLETDEYAKLVNTGLHAVYIYQETYNEGRYPAYHLAGRKSDFRYRLETPDRLGSAGVRKIGIGNLIGLEDWRTEAWFTALHLSYLRKQYWQVKYSISFPRLRPFPGEGFQPNFETTERNLTQLMCAYRLFDHDVELSLSTRESARFRDNAFPIGITAMSAGSKTEPGGYSGSGELEQFAVNDDRTPDVIAQMLRQKGMEPVWKDWSLYLQESL</sequence>
<dbReference type="Pfam" id="PF04055">
    <property type="entry name" value="Radical_SAM"/>
    <property type="match status" value="1"/>
</dbReference>
<dbReference type="PANTHER" id="PTHR43583">
    <property type="entry name" value="2-IMINOACETATE SYNTHASE"/>
    <property type="match status" value="1"/>
</dbReference>
<evidence type="ECO:0000313" key="8">
    <source>
        <dbReference type="EMBL" id="SKC23497.1"/>
    </source>
</evidence>
<evidence type="ECO:0000256" key="1">
    <source>
        <dbReference type="ARBA" id="ARBA00001966"/>
    </source>
</evidence>
<dbReference type="SUPFAM" id="SSF102114">
    <property type="entry name" value="Radical SAM enzymes"/>
    <property type="match status" value="1"/>
</dbReference>
<dbReference type="PROSITE" id="PS51918">
    <property type="entry name" value="RADICAL_SAM"/>
    <property type="match status" value="1"/>
</dbReference>
<keyword evidence="6" id="KW-0411">Iron-sulfur</keyword>